<evidence type="ECO:0000313" key="5">
    <source>
        <dbReference type="Proteomes" id="UP000182836"/>
    </source>
</evidence>
<dbReference type="Proteomes" id="UP000182836">
    <property type="component" value="Unassembled WGS sequence"/>
</dbReference>
<dbReference type="EMBL" id="FNED01000023">
    <property type="protein sequence ID" value="SDJ63179.1"/>
    <property type="molecule type" value="Genomic_DNA"/>
</dbReference>
<dbReference type="Proteomes" id="UP000037269">
    <property type="component" value="Unassembled WGS sequence"/>
</dbReference>
<dbReference type="Pfam" id="PF12645">
    <property type="entry name" value="HTH_16"/>
    <property type="match status" value="1"/>
</dbReference>
<keyword evidence="4" id="KW-1185">Reference proteome</keyword>
<dbReference type="GeneID" id="42307008"/>
<name>A0A0M0H4N2_ANEMI</name>
<reference evidence="3 5" key="2">
    <citation type="submission" date="2016-10" db="EMBL/GenBank/DDBJ databases">
        <authorList>
            <person name="de Groot N.N."/>
        </authorList>
    </citation>
    <scope>NUCLEOTIDE SEQUENCE [LARGE SCALE GENOMIC DNA]</scope>
    <source>
        <strain evidence="3 5">DSM 2895</strain>
    </source>
</reference>
<dbReference type="AlphaFoldDB" id="A0A0M0H4N2"/>
<evidence type="ECO:0000313" key="3">
    <source>
        <dbReference type="EMBL" id="SDJ63179.1"/>
    </source>
</evidence>
<proteinExistence type="predicted"/>
<dbReference type="EMBL" id="LGUG01000004">
    <property type="protein sequence ID" value="KON97043.1"/>
    <property type="molecule type" value="Genomic_DNA"/>
</dbReference>
<protein>
    <recommendedName>
        <fullName evidence="1">Helix-turn-helix conjugative transposon-like domain-containing protein</fullName>
    </recommendedName>
</protein>
<dbReference type="InterPro" id="IPR013325">
    <property type="entry name" value="RNA_pol_sigma_r2"/>
</dbReference>
<dbReference type="RefSeq" id="WP_043064664.1">
    <property type="nucleotide sequence ID" value="NZ_BJOA01000310.1"/>
</dbReference>
<gene>
    <name evidence="2" type="ORF">AF333_17745</name>
    <name evidence="3" type="ORF">SAMN04487909_1233</name>
</gene>
<sequence>MATLYELMRLARDNDPEAIGTILYLFEPKIKKSSRCIPYGNRDDVEQEVKVAMVKALRRFDTSSTPGFWEFIESAKQSSHMSCSVSDDS</sequence>
<dbReference type="STRING" id="47500.AF333_17745"/>
<feature type="domain" description="Helix-turn-helix conjugative transposon-like" evidence="1">
    <location>
        <begin position="5"/>
        <end position="61"/>
    </location>
</feature>
<evidence type="ECO:0000259" key="1">
    <source>
        <dbReference type="Pfam" id="PF12645"/>
    </source>
</evidence>
<dbReference type="GO" id="GO:0006352">
    <property type="term" value="P:DNA-templated transcription initiation"/>
    <property type="evidence" value="ECO:0007669"/>
    <property type="project" value="InterPro"/>
</dbReference>
<dbReference type="PATRIC" id="fig|47500.9.peg.5095"/>
<evidence type="ECO:0000313" key="4">
    <source>
        <dbReference type="Proteomes" id="UP000037269"/>
    </source>
</evidence>
<evidence type="ECO:0000313" key="2">
    <source>
        <dbReference type="EMBL" id="KON97043.1"/>
    </source>
</evidence>
<organism evidence="2 4">
    <name type="scientific">Aneurinibacillus migulanus</name>
    <name type="common">Bacillus migulanus</name>
    <dbReference type="NCBI Taxonomy" id="47500"/>
    <lineage>
        <taxon>Bacteria</taxon>
        <taxon>Bacillati</taxon>
        <taxon>Bacillota</taxon>
        <taxon>Bacilli</taxon>
        <taxon>Bacillales</taxon>
        <taxon>Paenibacillaceae</taxon>
        <taxon>Aneurinibacillus group</taxon>
        <taxon>Aneurinibacillus</taxon>
    </lineage>
</organism>
<dbReference type="SUPFAM" id="SSF88946">
    <property type="entry name" value="Sigma2 domain of RNA polymerase sigma factors"/>
    <property type="match status" value="1"/>
</dbReference>
<dbReference type="InterPro" id="IPR024760">
    <property type="entry name" value="HTH_dom_conjug_TS-like"/>
</dbReference>
<dbReference type="GO" id="GO:0003700">
    <property type="term" value="F:DNA-binding transcription factor activity"/>
    <property type="evidence" value="ECO:0007669"/>
    <property type="project" value="InterPro"/>
</dbReference>
<accession>A0A0M0H4N2</accession>
<reference evidence="2 4" key="1">
    <citation type="submission" date="2015-07" db="EMBL/GenBank/DDBJ databases">
        <title>Fjat-14205 dsm 2895.</title>
        <authorList>
            <person name="Liu B."/>
            <person name="Wang J."/>
            <person name="Zhu Y."/>
            <person name="Liu G."/>
            <person name="Chen Q."/>
            <person name="Chen Z."/>
            <person name="Lan J."/>
            <person name="Che J."/>
            <person name="Ge C."/>
            <person name="Shi H."/>
            <person name="Pan Z."/>
            <person name="Liu X."/>
        </authorList>
    </citation>
    <scope>NUCLEOTIDE SEQUENCE [LARGE SCALE GENOMIC DNA]</scope>
    <source>
        <strain evidence="2 4">DSM 2895</strain>
    </source>
</reference>